<evidence type="ECO:0000313" key="3">
    <source>
        <dbReference type="EMBL" id="MDT7830973.1"/>
    </source>
</evidence>
<keyword evidence="1" id="KW-1133">Transmembrane helix</keyword>
<dbReference type="SUPFAM" id="SSF53474">
    <property type="entry name" value="alpha/beta-Hydrolases"/>
    <property type="match status" value="1"/>
</dbReference>
<gene>
    <name evidence="3" type="ORF">RQM59_01195</name>
</gene>
<evidence type="ECO:0000313" key="4">
    <source>
        <dbReference type="Proteomes" id="UP001257277"/>
    </source>
</evidence>
<accession>A0ABU3LBK1</accession>
<comment type="caution">
    <text evidence="3">The sequence shown here is derived from an EMBL/GenBank/DDBJ whole genome shotgun (WGS) entry which is preliminary data.</text>
</comment>
<dbReference type="PANTHER" id="PTHR12277:SF81">
    <property type="entry name" value="PROTEIN ABHD13"/>
    <property type="match status" value="1"/>
</dbReference>
<evidence type="ECO:0000256" key="1">
    <source>
        <dbReference type="SAM" id="Phobius"/>
    </source>
</evidence>
<keyword evidence="1" id="KW-0472">Membrane</keyword>
<dbReference type="Gene3D" id="3.40.50.1820">
    <property type="entry name" value="alpha/beta hydrolase"/>
    <property type="match status" value="1"/>
</dbReference>
<protein>
    <submittedName>
        <fullName evidence="3">Alpha/beta fold hydrolase</fullName>
    </submittedName>
</protein>
<sequence length="269" mass="30959">MIKKIMATLAVIVAVVLILLYMFQDKIIFQSEPLAKNYVYSFAQEFEEVNLKTNDGETINALHFKVKEPKGIILFFHGNKGNLSRWGNLVAYLEAYQYDVFVMDYRNYGKSTGSYNEKAMYNDALMAYEYVKKQFPDEQIVVYGRSLGCTFATKVATKKSPKHVILEAPFYNMKKGVRFYSKLAPTFIIKYKFETNKDIPKVTSPITFFHGDADIVTSFEDSKDLFNLAISQKDFVVIPEGTHHNLKDFAIYKKRLSEILSVIPTELSF</sequence>
<dbReference type="GO" id="GO:0016787">
    <property type="term" value="F:hydrolase activity"/>
    <property type="evidence" value="ECO:0007669"/>
    <property type="project" value="UniProtKB-KW"/>
</dbReference>
<feature type="transmembrane region" description="Helical" evidence="1">
    <location>
        <begin position="5"/>
        <end position="23"/>
    </location>
</feature>
<keyword evidence="3" id="KW-0378">Hydrolase</keyword>
<name>A0ABU3LBK1_9FLAO</name>
<dbReference type="PANTHER" id="PTHR12277">
    <property type="entry name" value="ALPHA/BETA HYDROLASE DOMAIN-CONTAINING PROTEIN"/>
    <property type="match status" value="1"/>
</dbReference>
<evidence type="ECO:0000259" key="2">
    <source>
        <dbReference type="Pfam" id="PF12146"/>
    </source>
</evidence>
<reference evidence="3 4" key="1">
    <citation type="submission" date="2023-09" db="EMBL/GenBank/DDBJ databases">
        <title>Novel taxa isolated from Blanes Bay.</title>
        <authorList>
            <person name="Rey-Velasco X."/>
            <person name="Lucena T."/>
        </authorList>
    </citation>
    <scope>NUCLEOTIDE SEQUENCE [LARGE SCALE GENOMIC DNA]</scope>
    <source>
        <strain evidence="3 4">S356</strain>
    </source>
</reference>
<organism evidence="3 4">
    <name type="scientific">Asprobacillus argus</name>
    <dbReference type="NCBI Taxonomy" id="3076534"/>
    <lineage>
        <taxon>Bacteria</taxon>
        <taxon>Pseudomonadati</taxon>
        <taxon>Bacteroidota</taxon>
        <taxon>Flavobacteriia</taxon>
        <taxon>Flavobacteriales</taxon>
        <taxon>Flavobacteriaceae</taxon>
        <taxon>Asprobacillus</taxon>
    </lineage>
</organism>
<keyword evidence="4" id="KW-1185">Reference proteome</keyword>
<dbReference type="InterPro" id="IPR022742">
    <property type="entry name" value="Hydrolase_4"/>
</dbReference>
<dbReference type="Proteomes" id="UP001257277">
    <property type="component" value="Unassembled WGS sequence"/>
</dbReference>
<dbReference type="InterPro" id="IPR029058">
    <property type="entry name" value="AB_hydrolase_fold"/>
</dbReference>
<dbReference type="Pfam" id="PF12146">
    <property type="entry name" value="Hydrolase_4"/>
    <property type="match status" value="1"/>
</dbReference>
<dbReference type="RefSeq" id="WP_349240229.1">
    <property type="nucleotide sequence ID" value="NZ_JAVTTO010000001.1"/>
</dbReference>
<dbReference type="EMBL" id="JAVTTO010000001">
    <property type="protein sequence ID" value="MDT7830973.1"/>
    <property type="molecule type" value="Genomic_DNA"/>
</dbReference>
<feature type="domain" description="Serine aminopeptidase S33" evidence="2">
    <location>
        <begin position="68"/>
        <end position="186"/>
    </location>
</feature>
<proteinExistence type="predicted"/>
<keyword evidence="1" id="KW-0812">Transmembrane</keyword>